<sequence>MNRDGLYGYLHEVVVRQGLESVRVIAEGPEPVQMHIGTLFQRHAGHDQPGAGPRCSEALGLPEEGQILKTARKHTAVLKLNEKAGRSSRALP</sequence>
<proteinExistence type="predicted"/>
<reference evidence="1 2" key="1">
    <citation type="submission" date="2019-03" db="EMBL/GenBank/DDBJ databases">
        <title>First draft genome of Liparis tanakae, snailfish: a comprehensive survey of snailfish specific genes.</title>
        <authorList>
            <person name="Kim W."/>
            <person name="Song I."/>
            <person name="Jeong J.-H."/>
            <person name="Kim D."/>
            <person name="Kim S."/>
            <person name="Ryu S."/>
            <person name="Song J.Y."/>
            <person name="Lee S.K."/>
        </authorList>
    </citation>
    <scope>NUCLEOTIDE SEQUENCE [LARGE SCALE GENOMIC DNA]</scope>
    <source>
        <tissue evidence="1">Muscle</tissue>
    </source>
</reference>
<evidence type="ECO:0000313" key="1">
    <source>
        <dbReference type="EMBL" id="TNN85912.1"/>
    </source>
</evidence>
<gene>
    <name evidence="1" type="ORF">EYF80_003756</name>
</gene>
<keyword evidence="2" id="KW-1185">Reference proteome</keyword>
<protein>
    <submittedName>
        <fullName evidence="1">Uncharacterized protein</fullName>
    </submittedName>
</protein>
<dbReference type="Proteomes" id="UP000314294">
    <property type="component" value="Unassembled WGS sequence"/>
</dbReference>
<evidence type="ECO:0000313" key="2">
    <source>
        <dbReference type="Proteomes" id="UP000314294"/>
    </source>
</evidence>
<dbReference type="EMBL" id="SRLO01000018">
    <property type="protein sequence ID" value="TNN85912.1"/>
    <property type="molecule type" value="Genomic_DNA"/>
</dbReference>
<accession>A0A4Z2J8X0</accession>
<organism evidence="1 2">
    <name type="scientific">Liparis tanakae</name>
    <name type="common">Tanaka's snailfish</name>
    <dbReference type="NCBI Taxonomy" id="230148"/>
    <lineage>
        <taxon>Eukaryota</taxon>
        <taxon>Metazoa</taxon>
        <taxon>Chordata</taxon>
        <taxon>Craniata</taxon>
        <taxon>Vertebrata</taxon>
        <taxon>Euteleostomi</taxon>
        <taxon>Actinopterygii</taxon>
        <taxon>Neopterygii</taxon>
        <taxon>Teleostei</taxon>
        <taxon>Neoteleostei</taxon>
        <taxon>Acanthomorphata</taxon>
        <taxon>Eupercaria</taxon>
        <taxon>Perciformes</taxon>
        <taxon>Cottioidei</taxon>
        <taxon>Cottales</taxon>
        <taxon>Liparidae</taxon>
        <taxon>Liparis</taxon>
    </lineage>
</organism>
<comment type="caution">
    <text evidence="1">The sequence shown here is derived from an EMBL/GenBank/DDBJ whole genome shotgun (WGS) entry which is preliminary data.</text>
</comment>
<name>A0A4Z2J8X0_9TELE</name>
<dbReference type="AlphaFoldDB" id="A0A4Z2J8X0"/>